<sequence length="88" mass="10067">MKLYLKRTQLQTFKKKNTDHRGTPEFPGRTATLDPVEGEVCSYHSDQLSQCKAQSSAYCFRQQCTSSMRKRNKGLLNAIICDDLSAYE</sequence>
<dbReference type="Proteomes" id="UP001291623">
    <property type="component" value="Unassembled WGS sequence"/>
</dbReference>
<evidence type="ECO:0000313" key="2">
    <source>
        <dbReference type="EMBL" id="KAK4352721.1"/>
    </source>
</evidence>
<gene>
    <name evidence="2" type="ORF">RND71_028239</name>
</gene>
<proteinExistence type="predicted"/>
<dbReference type="EMBL" id="JAVYJV010000015">
    <property type="protein sequence ID" value="KAK4352721.1"/>
    <property type="molecule type" value="Genomic_DNA"/>
</dbReference>
<dbReference type="Pfam" id="PF04752">
    <property type="entry name" value="ChaC"/>
    <property type="match status" value="1"/>
</dbReference>
<name>A0AAE1V6Y0_9SOLA</name>
<protein>
    <submittedName>
        <fullName evidence="2">Uncharacterized protein</fullName>
    </submittedName>
</protein>
<keyword evidence="1" id="KW-0456">Lyase</keyword>
<accession>A0AAE1V6Y0</accession>
<organism evidence="2 3">
    <name type="scientific">Anisodus tanguticus</name>
    <dbReference type="NCBI Taxonomy" id="243964"/>
    <lineage>
        <taxon>Eukaryota</taxon>
        <taxon>Viridiplantae</taxon>
        <taxon>Streptophyta</taxon>
        <taxon>Embryophyta</taxon>
        <taxon>Tracheophyta</taxon>
        <taxon>Spermatophyta</taxon>
        <taxon>Magnoliopsida</taxon>
        <taxon>eudicotyledons</taxon>
        <taxon>Gunneridae</taxon>
        <taxon>Pentapetalae</taxon>
        <taxon>asterids</taxon>
        <taxon>lamiids</taxon>
        <taxon>Solanales</taxon>
        <taxon>Solanaceae</taxon>
        <taxon>Solanoideae</taxon>
        <taxon>Hyoscyameae</taxon>
        <taxon>Anisodus</taxon>
    </lineage>
</organism>
<comment type="caution">
    <text evidence="2">The sequence shown here is derived from an EMBL/GenBank/DDBJ whole genome shotgun (WGS) entry which is preliminary data.</text>
</comment>
<dbReference type="AlphaFoldDB" id="A0AAE1V6Y0"/>
<dbReference type="GO" id="GO:0006751">
    <property type="term" value="P:glutathione catabolic process"/>
    <property type="evidence" value="ECO:0007669"/>
    <property type="project" value="InterPro"/>
</dbReference>
<evidence type="ECO:0000256" key="1">
    <source>
        <dbReference type="ARBA" id="ARBA00023239"/>
    </source>
</evidence>
<reference evidence="2" key="1">
    <citation type="submission" date="2023-12" db="EMBL/GenBank/DDBJ databases">
        <title>Genome assembly of Anisodus tanguticus.</title>
        <authorList>
            <person name="Wang Y.-J."/>
        </authorList>
    </citation>
    <scope>NUCLEOTIDE SEQUENCE</scope>
    <source>
        <strain evidence="2">KB-2021</strain>
        <tissue evidence="2">Leaf</tissue>
    </source>
</reference>
<dbReference type="InterPro" id="IPR006840">
    <property type="entry name" value="ChaC"/>
</dbReference>
<evidence type="ECO:0000313" key="3">
    <source>
        <dbReference type="Proteomes" id="UP001291623"/>
    </source>
</evidence>
<dbReference type="GO" id="GO:0061928">
    <property type="term" value="F:glutathione specific gamma-glutamylcyclotransferase activity"/>
    <property type="evidence" value="ECO:0007669"/>
    <property type="project" value="InterPro"/>
</dbReference>
<keyword evidence="3" id="KW-1185">Reference proteome</keyword>